<evidence type="ECO:0000313" key="4">
    <source>
        <dbReference type="EnsemblPlants" id="AUR62000999-RA:cds"/>
    </source>
</evidence>
<evidence type="ECO:0000256" key="2">
    <source>
        <dbReference type="ARBA" id="ARBA00023043"/>
    </source>
</evidence>
<keyword evidence="5" id="KW-1185">Reference proteome</keyword>
<dbReference type="Gramene" id="AUR62000999-RA">
    <property type="protein sequence ID" value="AUR62000999-RA:cds"/>
    <property type="gene ID" value="AUR62000999"/>
</dbReference>
<dbReference type="PANTHER" id="PTHR24198">
    <property type="entry name" value="ANKYRIN REPEAT AND PROTEIN KINASE DOMAIN-CONTAINING PROTEIN"/>
    <property type="match status" value="1"/>
</dbReference>
<reference evidence="4" key="2">
    <citation type="submission" date="2021-03" db="UniProtKB">
        <authorList>
            <consortium name="EnsemblPlants"/>
        </authorList>
    </citation>
    <scope>IDENTIFICATION</scope>
</reference>
<feature type="repeat" description="ANK" evidence="3">
    <location>
        <begin position="834"/>
        <end position="860"/>
    </location>
</feature>
<evidence type="ECO:0000256" key="3">
    <source>
        <dbReference type="PROSITE-ProRule" id="PRU00023"/>
    </source>
</evidence>
<proteinExistence type="predicted"/>
<accession>A0A803KPP3</accession>
<dbReference type="Pfam" id="PF12796">
    <property type="entry name" value="Ank_2"/>
    <property type="match status" value="1"/>
</dbReference>
<evidence type="ECO:0000313" key="5">
    <source>
        <dbReference type="Proteomes" id="UP000596660"/>
    </source>
</evidence>
<dbReference type="Gene3D" id="1.25.40.20">
    <property type="entry name" value="Ankyrin repeat-containing domain"/>
    <property type="match status" value="5"/>
</dbReference>
<reference evidence="4" key="1">
    <citation type="journal article" date="2017" name="Nature">
        <title>The genome of Chenopodium quinoa.</title>
        <authorList>
            <person name="Jarvis D.E."/>
            <person name="Ho Y.S."/>
            <person name="Lightfoot D.J."/>
            <person name="Schmoeckel S.M."/>
            <person name="Li B."/>
            <person name="Borm T.J.A."/>
            <person name="Ohyanagi H."/>
            <person name="Mineta K."/>
            <person name="Michell C.T."/>
            <person name="Saber N."/>
            <person name="Kharbatia N.M."/>
            <person name="Rupper R.R."/>
            <person name="Sharp A.R."/>
            <person name="Dally N."/>
            <person name="Boughton B.A."/>
            <person name="Woo Y.H."/>
            <person name="Gao G."/>
            <person name="Schijlen E.G.W.M."/>
            <person name="Guo X."/>
            <person name="Momin A.A."/>
            <person name="Negrao S."/>
            <person name="Al-Babili S."/>
            <person name="Gehring C."/>
            <person name="Roessner U."/>
            <person name="Jung C."/>
            <person name="Murphy K."/>
            <person name="Arold S.T."/>
            <person name="Gojobori T."/>
            <person name="van der Linden C.G."/>
            <person name="van Loo E.N."/>
            <person name="Jellen E.N."/>
            <person name="Maughan P.J."/>
            <person name="Tester M."/>
        </authorList>
    </citation>
    <scope>NUCLEOTIDE SEQUENCE [LARGE SCALE GENOMIC DNA]</scope>
    <source>
        <strain evidence="4">cv. PI 614886</strain>
    </source>
</reference>
<dbReference type="SUPFAM" id="SSF48403">
    <property type="entry name" value="Ankyrin repeat"/>
    <property type="match status" value="2"/>
</dbReference>
<dbReference type="PANTHER" id="PTHR24198:SF165">
    <property type="entry name" value="ANKYRIN REPEAT-CONTAINING PROTEIN-RELATED"/>
    <property type="match status" value="1"/>
</dbReference>
<protein>
    <submittedName>
        <fullName evidence="4">Uncharacterized protein</fullName>
    </submittedName>
</protein>
<dbReference type="InterPro" id="IPR036770">
    <property type="entry name" value="Ankyrin_rpt-contain_sf"/>
</dbReference>
<dbReference type="SMART" id="SM00248">
    <property type="entry name" value="ANK"/>
    <property type="match status" value="12"/>
</dbReference>
<dbReference type="OMA" id="DCESAAY"/>
<keyword evidence="2 3" id="KW-0040">ANK repeat</keyword>
<sequence>MLLHVEDFAGLRIIGQSGFAAYMRDVDGFIPILRAAHSGQTLVVFRIHYEFPTSIRMSDYSGRTVLHHLCTSVLKDGIGELESTLKKLGDDSIVMSDLMSSQDLDGNTPLHVGILNRNFEAVQCFIKHFINAKSKELFIHLKNNDGKSVWDMISNGSDIPPILKKLMKQLLSLETTLDDKLYEAATNGDFFNFTYEELNAQTPDGSNIFHIALRHHQFSFFERALNLNLNRETFDGIYKEDSKGDTPLHIAAKLQPSDLALEFLKLCIQAWKKLSYSRNPPWTVRNPRGDTFLHEAARAGNTNIISFFWALPHIDNNEITDHNDISSFLALSTADYGVKSALKKFDITDVNDNGETVLHVIARYATYAAKDFLEKHSQLMKSLVYKRDYEGFTPVLRAVQCGRLGMARLLVQHSPASAELRDYKGRTILHHLRALVVDLADDLRDILPVWKDFFKHSEVDSLRIVQNEDGNTPLHLAIIDADHTKAKFLMEVCLQSTNKQELDIVNNDGHTVFDLLSTRAHLPTMKQLLPLVNRSNVKERETMNKMMDEDLYKAAIKGSVEIFKKGMAEAHTETDVESGQPKLDEDYFCRQTPGGNNIVHIALRHGSANAEQFVEIALEHFPILSMRSDNYGDTPLHVAVKCKGGESGKLLVNASKRFLGKLEDSQKSFHVAPWAVKNYKGNFPIHEALQTNNLKDAFILLECDDEAASRVNDLGETPLHSFAKNDFSKNDKEADEFMMKNKAIEQAAFTRDDQGLTPLLRAASSGRFAVARAILNHQPQSAYLRDPSGRTFLHMLRFTGEDVDESFAGTFKKTGKQLFEIAEADAQRLVQDYEGNTPLHYAIKTGNSIAAIVLTKQNLD</sequence>
<keyword evidence="1" id="KW-0677">Repeat</keyword>
<dbReference type="PROSITE" id="PS50088">
    <property type="entry name" value="ANK_REPEAT"/>
    <property type="match status" value="1"/>
</dbReference>
<dbReference type="Proteomes" id="UP000596660">
    <property type="component" value="Unplaced"/>
</dbReference>
<dbReference type="PROSITE" id="PS50297">
    <property type="entry name" value="ANK_REP_REGION"/>
    <property type="match status" value="1"/>
</dbReference>
<dbReference type="EnsemblPlants" id="AUR62000999-RA">
    <property type="protein sequence ID" value="AUR62000999-RA:cds"/>
    <property type="gene ID" value="AUR62000999"/>
</dbReference>
<dbReference type="InterPro" id="IPR002110">
    <property type="entry name" value="Ankyrin_rpt"/>
</dbReference>
<evidence type="ECO:0000256" key="1">
    <source>
        <dbReference type="ARBA" id="ARBA00022737"/>
    </source>
</evidence>
<name>A0A803KPP3_CHEQI</name>
<dbReference type="AlphaFoldDB" id="A0A803KPP3"/>
<organism evidence="4 5">
    <name type="scientific">Chenopodium quinoa</name>
    <name type="common">Quinoa</name>
    <dbReference type="NCBI Taxonomy" id="63459"/>
    <lineage>
        <taxon>Eukaryota</taxon>
        <taxon>Viridiplantae</taxon>
        <taxon>Streptophyta</taxon>
        <taxon>Embryophyta</taxon>
        <taxon>Tracheophyta</taxon>
        <taxon>Spermatophyta</taxon>
        <taxon>Magnoliopsida</taxon>
        <taxon>eudicotyledons</taxon>
        <taxon>Gunneridae</taxon>
        <taxon>Pentapetalae</taxon>
        <taxon>Caryophyllales</taxon>
        <taxon>Chenopodiaceae</taxon>
        <taxon>Chenopodioideae</taxon>
        <taxon>Atripliceae</taxon>
        <taxon>Chenopodium</taxon>
    </lineage>
</organism>